<keyword evidence="5" id="KW-1185">Reference proteome</keyword>
<dbReference type="InterPro" id="IPR027268">
    <property type="entry name" value="Peptidase_M4/M1_CTD_sf"/>
</dbReference>
<feature type="compositionally biased region" description="Low complexity" evidence="1">
    <location>
        <begin position="32"/>
        <end position="43"/>
    </location>
</feature>
<evidence type="ECO:0000256" key="2">
    <source>
        <dbReference type="SAM" id="SignalP"/>
    </source>
</evidence>
<accession>A0ABW1S718</accession>
<evidence type="ECO:0000259" key="3">
    <source>
        <dbReference type="Pfam" id="PF05299"/>
    </source>
</evidence>
<feature type="chain" id="PRO_5047540500" description="Peptidase M61 catalytic domain-containing protein" evidence="2">
    <location>
        <begin position="25"/>
        <end position="536"/>
    </location>
</feature>
<gene>
    <name evidence="4" type="ORF">ACFQDM_05215</name>
</gene>
<feature type="domain" description="Peptidase M61 catalytic" evidence="3">
    <location>
        <begin position="346"/>
        <end position="396"/>
    </location>
</feature>
<proteinExistence type="predicted"/>
<name>A0ABW1S718_9PROT</name>
<comment type="caution">
    <text evidence="4">The sequence shown here is derived from an EMBL/GenBank/DDBJ whole genome shotgun (WGS) entry which is preliminary data.</text>
</comment>
<dbReference type="Gene3D" id="1.10.390.10">
    <property type="entry name" value="Neutral Protease Domain 2"/>
    <property type="match status" value="1"/>
</dbReference>
<evidence type="ECO:0000313" key="5">
    <source>
        <dbReference type="Proteomes" id="UP001596303"/>
    </source>
</evidence>
<dbReference type="Pfam" id="PF05299">
    <property type="entry name" value="Peptidase_M61"/>
    <property type="match status" value="1"/>
</dbReference>
<keyword evidence="2" id="KW-0732">Signal</keyword>
<dbReference type="EMBL" id="JBHSSW010000005">
    <property type="protein sequence ID" value="MFC6197465.1"/>
    <property type="molecule type" value="Genomic_DNA"/>
</dbReference>
<feature type="signal peptide" evidence="2">
    <location>
        <begin position="1"/>
        <end position="24"/>
    </location>
</feature>
<feature type="region of interest" description="Disordered" evidence="1">
    <location>
        <begin position="28"/>
        <end position="49"/>
    </location>
</feature>
<dbReference type="SUPFAM" id="SSF55486">
    <property type="entry name" value="Metalloproteases ('zincins'), catalytic domain"/>
    <property type="match status" value="1"/>
</dbReference>
<evidence type="ECO:0000313" key="4">
    <source>
        <dbReference type="EMBL" id="MFC6197465.1"/>
    </source>
</evidence>
<dbReference type="RefSeq" id="WP_377376408.1">
    <property type="nucleotide sequence ID" value="NZ_JBHSSW010000005.1"/>
</dbReference>
<evidence type="ECO:0000256" key="1">
    <source>
        <dbReference type="SAM" id="MobiDB-lite"/>
    </source>
</evidence>
<dbReference type="PROSITE" id="PS51257">
    <property type="entry name" value="PROKAR_LIPOPROTEIN"/>
    <property type="match status" value="1"/>
</dbReference>
<dbReference type="InterPro" id="IPR007963">
    <property type="entry name" value="Peptidase_M61_catalytic"/>
</dbReference>
<protein>
    <recommendedName>
        <fullName evidence="3">Peptidase M61 catalytic domain-containing protein</fullName>
    </recommendedName>
</protein>
<dbReference type="Proteomes" id="UP001596303">
    <property type="component" value="Unassembled WGS sequence"/>
</dbReference>
<reference evidence="5" key="1">
    <citation type="journal article" date="2019" name="Int. J. Syst. Evol. Microbiol.">
        <title>The Global Catalogue of Microorganisms (GCM) 10K type strain sequencing project: providing services to taxonomists for standard genome sequencing and annotation.</title>
        <authorList>
            <consortium name="The Broad Institute Genomics Platform"/>
            <consortium name="The Broad Institute Genome Sequencing Center for Infectious Disease"/>
            <person name="Wu L."/>
            <person name="Ma J."/>
        </authorList>
    </citation>
    <scope>NUCLEOTIDE SEQUENCE [LARGE SCALE GENOMIC DNA]</scope>
    <source>
        <strain evidence="5">CGMCC-1.15741</strain>
    </source>
</reference>
<organism evidence="4 5">
    <name type="scientific">Ponticaulis profundi</name>
    <dbReference type="NCBI Taxonomy" id="2665222"/>
    <lineage>
        <taxon>Bacteria</taxon>
        <taxon>Pseudomonadati</taxon>
        <taxon>Pseudomonadota</taxon>
        <taxon>Alphaproteobacteria</taxon>
        <taxon>Hyphomonadales</taxon>
        <taxon>Hyphomonadaceae</taxon>
        <taxon>Ponticaulis</taxon>
    </lineage>
</organism>
<sequence length="536" mass="57626">MRQILRHKTAMFATLALTAPLLLAACQPSDTPPEATETPVTETSKTAETPSYSAVLKPLPGADGEVEAIAVTAELNGSLAEGENRLKLSAPIVYVMVDGIADRILDMTVTDQDGAIEFTTEDSPPAPGGFPYFRTWTATRDVTFPIAISYTSHVQPAGSRNGPAFGIRPSAGGVSGSGSGFLLSPANTTSQMNHLSWDLSAFDGDAIGVSTFGDGAADVPGAPSALMQGWYMAGPANAYPEDFAEHPFKGFWLGEFPYSVEDELEFTSHMYDYLGTHFTHLDPAPEYRVFLRQLDTPPFGGATALANSFMLSRGPAREAEFGQPGPRQTFTHEMLHQWVGGMNAPHGDITWFIEGLTTYYEYTLPFRAGEIDQAAYIDGLNHLSTIYYTNPGREMSADAIVAVGFNDGDIRHVPYQRGALYFADLDVRIREASNGTRSLDDLMKTVFAARENGSLDLTIETWAAEAAKETGADELAIVQRVHLDGELFLPSADGFGLCVEGAPATFTAEDGTEVDGISWVKSADMSGEDCFAVSAE</sequence>